<evidence type="ECO:0000256" key="4">
    <source>
        <dbReference type="SAM" id="SignalP"/>
    </source>
</evidence>
<feature type="transmembrane region" description="Helical" evidence="3">
    <location>
        <begin position="325"/>
        <end position="343"/>
    </location>
</feature>
<name>A0ABQ8FTW5_9PEZI</name>
<feature type="domain" description="Glycosyl transferase CAP10" evidence="5">
    <location>
        <begin position="686"/>
        <end position="986"/>
    </location>
</feature>
<dbReference type="PANTHER" id="PTHR12203:SF35">
    <property type="entry name" value="PROTEIN O-GLUCOSYLTRANSFERASE 1"/>
    <property type="match status" value="1"/>
</dbReference>
<keyword evidence="7" id="KW-1185">Reference proteome</keyword>
<dbReference type="PROSITE" id="PS51257">
    <property type="entry name" value="PROKAR_LIPOPROTEIN"/>
    <property type="match status" value="1"/>
</dbReference>
<keyword evidence="3" id="KW-1133">Transmembrane helix</keyword>
<keyword evidence="3" id="KW-0472">Membrane</keyword>
<dbReference type="PANTHER" id="PTHR12203">
    <property type="entry name" value="KDEL LYS-ASP-GLU-LEU CONTAINING - RELATED"/>
    <property type="match status" value="1"/>
</dbReference>
<dbReference type="Proteomes" id="UP000774617">
    <property type="component" value="Unassembled WGS sequence"/>
</dbReference>
<feature type="transmembrane region" description="Helical" evidence="3">
    <location>
        <begin position="396"/>
        <end position="415"/>
    </location>
</feature>
<feature type="transmembrane region" description="Helical" evidence="3">
    <location>
        <begin position="355"/>
        <end position="375"/>
    </location>
</feature>
<feature type="chain" id="PRO_5047362067" description="Glycosyl transferase CAP10 domain-containing protein" evidence="4">
    <location>
        <begin position="23"/>
        <end position="1003"/>
    </location>
</feature>
<feature type="transmembrane region" description="Helical" evidence="3">
    <location>
        <begin position="302"/>
        <end position="320"/>
    </location>
</feature>
<dbReference type="SMART" id="SM00672">
    <property type="entry name" value="CAP10"/>
    <property type="match status" value="1"/>
</dbReference>
<dbReference type="InterPro" id="IPR006598">
    <property type="entry name" value="CAP10"/>
</dbReference>
<feature type="transmembrane region" description="Helical" evidence="3">
    <location>
        <begin position="32"/>
        <end position="50"/>
    </location>
</feature>
<proteinExistence type="inferred from homology"/>
<evidence type="ECO:0000256" key="2">
    <source>
        <dbReference type="ARBA" id="ARBA00022679"/>
    </source>
</evidence>
<feature type="transmembrane region" description="Helical" evidence="3">
    <location>
        <begin position="263"/>
        <end position="282"/>
    </location>
</feature>
<evidence type="ECO:0000313" key="7">
    <source>
        <dbReference type="Proteomes" id="UP000774617"/>
    </source>
</evidence>
<evidence type="ECO:0000259" key="5">
    <source>
        <dbReference type="SMART" id="SM00672"/>
    </source>
</evidence>
<comment type="similarity">
    <text evidence="1">Belongs to the glycosyltransferase 90 family.</text>
</comment>
<evidence type="ECO:0000256" key="3">
    <source>
        <dbReference type="SAM" id="Phobius"/>
    </source>
</evidence>
<keyword evidence="4" id="KW-0732">Signal</keyword>
<comment type="caution">
    <text evidence="6">The sequence shown here is derived from an EMBL/GenBank/DDBJ whole genome shotgun (WGS) entry which is preliminary data.</text>
</comment>
<evidence type="ECO:0000313" key="6">
    <source>
        <dbReference type="EMBL" id="KAH7025516.1"/>
    </source>
</evidence>
<feature type="signal peptide" evidence="4">
    <location>
        <begin position="1"/>
        <end position="22"/>
    </location>
</feature>
<protein>
    <recommendedName>
        <fullName evidence="5">Glycosyl transferase CAP10 domain-containing protein</fullName>
    </recommendedName>
</protein>
<keyword evidence="3" id="KW-0812">Transmembrane</keyword>
<evidence type="ECO:0000256" key="1">
    <source>
        <dbReference type="ARBA" id="ARBA00010118"/>
    </source>
</evidence>
<dbReference type="InterPro" id="IPR051091">
    <property type="entry name" value="O-Glucosyltr/Glycosyltrsf_90"/>
</dbReference>
<keyword evidence="2" id="KW-0808">Transferase</keyword>
<gene>
    <name evidence="6" type="ORF">B0J12DRAFT_685836</name>
</gene>
<accession>A0ABQ8FTW5</accession>
<dbReference type="Pfam" id="PF05686">
    <property type="entry name" value="Glyco_transf_90"/>
    <property type="match status" value="1"/>
</dbReference>
<dbReference type="EMBL" id="JAGTJR010000058">
    <property type="protein sequence ID" value="KAH7025516.1"/>
    <property type="molecule type" value="Genomic_DNA"/>
</dbReference>
<organism evidence="6 7">
    <name type="scientific">Macrophomina phaseolina</name>
    <dbReference type="NCBI Taxonomy" id="35725"/>
    <lineage>
        <taxon>Eukaryota</taxon>
        <taxon>Fungi</taxon>
        <taxon>Dikarya</taxon>
        <taxon>Ascomycota</taxon>
        <taxon>Pezizomycotina</taxon>
        <taxon>Dothideomycetes</taxon>
        <taxon>Dothideomycetes incertae sedis</taxon>
        <taxon>Botryosphaeriales</taxon>
        <taxon>Botryosphaeriaceae</taxon>
        <taxon>Macrophomina</taxon>
    </lineage>
</organism>
<reference evidence="6 7" key="1">
    <citation type="journal article" date="2021" name="Nat. Commun.">
        <title>Genetic determinants of endophytism in the Arabidopsis root mycobiome.</title>
        <authorList>
            <person name="Mesny F."/>
            <person name="Miyauchi S."/>
            <person name="Thiergart T."/>
            <person name="Pickel B."/>
            <person name="Atanasova L."/>
            <person name="Karlsson M."/>
            <person name="Huettel B."/>
            <person name="Barry K.W."/>
            <person name="Haridas S."/>
            <person name="Chen C."/>
            <person name="Bauer D."/>
            <person name="Andreopoulos W."/>
            <person name="Pangilinan J."/>
            <person name="LaButti K."/>
            <person name="Riley R."/>
            <person name="Lipzen A."/>
            <person name="Clum A."/>
            <person name="Drula E."/>
            <person name="Henrissat B."/>
            <person name="Kohler A."/>
            <person name="Grigoriev I.V."/>
            <person name="Martin F.M."/>
            <person name="Hacquard S."/>
        </authorList>
    </citation>
    <scope>NUCLEOTIDE SEQUENCE [LARGE SCALE GENOMIC DNA]</scope>
    <source>
        <strain evidence="6 7">MPI-SDFR-AT-0080</strain>
    </source>
</reference>
<sequence length="1003" mass="111775">MERSAALCLAGLLACTAHLTASLDTSPALARPVHASVVVLILCGAALLLLEKIRPLRSQSAGREQQYAPIPLSDLGQGDVSRPGSPVAVAQPLPDYRPKFGLKSQCAFAVFLLCCRIEILRQVMAAVECSAASMETAVPIFIALAEWWFIQRLHRRSREQEDDDMDSTVYSDLFGGLATSNWKPLVSVALLSWSSYAAIVRASPAPSTYICSHVSREYSMIPRLQAAGVILDAFFSVILFFLVDPSSRSPWTRTGKGTMSLGLSCLISATVWIIIGAGVYFLAPPSSKSLISPTPLHFTSSAIKFAVEVSIAVVCALYAIRHIGLLNASILVLSTSAYVSLFLSTWNHSHPFPPLAGGMFLALTGMALALVVYSIPQISGSSTSHTASGPQSFSRYRGFYPVVAALYFFQLMFIYHGDNEVRYHPIDMLVYDAKERHDMWLEWASSSTSLEMAANNYTIRYGRHPPPHFDVWYTYATERSSRIIDDYDFIQQDLLPYWSLSPAVIRRHTWEAISDPSKGVAGILLRSGKARVAPNVPRNQRLMLDGIVKMIDKFGNWLPDMDLAFNLNNECRVALPYEEIETLRTEAELNFSNEEPASELVNDFSDDRAKGWQELSKDTHDSDHFVTLSSHSIWDEFGSITCPSDSPVRTQRIWNRQSLCTSCALPHSLGAFFANWTLEADICYQPDLAGLHGFYTSPNVFIGTHTLLPIFSQSKAPGFSDILYPSAWDYMDRVPYAPSEEHPDPPFEDKKPTVFWRGATSEGFAAADSTAWHGMTRQRMVHTLSITNTSQVIPLPHPVANYRRKLRYVPVPPALLRNSTPVDVAVSDVVRCAEPACTAERALFLADGSAQPEKVDFQGHWQHRYLLDADGAGFSGRFLAFLQSHSMPIKVAPLFREWWHGRVTPWLHFVPVDPRLQGLWATMTYFSGFKGVVDGKEVEWKGKGDREGKRIAEEGRDWAAKALRTEDMEIYFFRLLLEWGRLTDDNRARIGYVPRGGEATRGG</sequence>